<dbReference type="Proteomes" id="UP000293823">
    <property type="component" value="Unassembled WGS sequence"/>
</dbReference>
<comment type="caution">
    <text evidence="1">The sequence shown here is derived from an EMBL/GenBank/DDBJ whole genome shotgun (WGS) entry which is preliminary data.</text>
</comment>
<protein>
    <submittedName>
        <fullName evidence="1">Uncharacterized protein</fullName>
    </submittedName>
</protein>
<sequence>MMYPGGRMDEVAPADVSRLFLCVTMDEKAAVLMDRLGGRRWKWVEDYEGKAFIGSWGNHRGEVGELQQTWPNESRSPSHSNFSVL</sequence>
<name>A0A4Q4S5F1_9PLEO</name>
<proteinExistence type="predicted"/>
<keyword evidence="2" id="KW-1185">Reference proteome</keyword>
<gene>
    <name evidence="1" type="ORF">AA0113_g5281</name>
</gene>
<evidence type="ECO:0000313" key="2">
    <source>
        <dbReference type="Proteomes" id="UP000293823"/>
    </source>
</evidence>
<evidence type="ECO:0000313" key="1">
    <source>
        <dbReference type="EMBL" id="RYO65195.1"/>
    </source>
</evidence>
<organism evidence="1 2">
    <name type="scientific">Alternaria arborescens</name>
    <dbReference type="NCBI Taxonomy" id="156630"/>
    <lineage>
        <taxon>Eukaryota</taxon>
        <taxon>Fungi</taxon>
        <taxon>Dikarya</taxon>
        <taxon>Ascomycota</taxon>
        <taxon>Pezizomycotina</taxon>
        <taxon>Dothideomycetes</taxon>
        <taxon>Pleosporomycetidae</taxon>
        <taxon>Pleosporales</taxon>
        <taxon>Pleosporineae</taxon>
        <taxon>Pleosporaceae</taxon>
        <taxon>Alternaria</taxon>
        <taxon>Alternaria sect. Alternaria</taxon>
    </lineage>
</organism>
<dbReference type="EMBL" id="PEJP01000018">
    <property type="protein sequence ID" value="RYO65195.1"/>
    <property type="molecule type" value="Genomic_DNA"/>
</dbReference>
<dbReference type="OrthoDB" id="4487429at2759"/>
<accession>A0A4Q4S5F1</accession>
<dbReference type="AlphaFoldDB" id="A0A4Q4S5F1"/>
<reference evidence="2" key="1">
    <citation type="journal article" date="2019" name="bioRxiv">
        <title>Genomics, evolutionary history and diagnostics of the Alternaria alternata species group including apple and Asian pear pathotypes.</title>
        <authorList>
            <person name="Armitage A.D."/>
            <person name="Cockerton H.M."/>
            <person name="Sreenivasaprasad S."/>
            <person name="Woodhall J.W."/>
            <person name="Lane C.R."/>
            <person name="Harrison R.J."/>
            <person name="Clarkson J.P."/>
        </authorList>
    </citation>
    <scope>NUCLEOTIDE SEQUENCE [LARGE SCALE GENOMIC DNA]</scope>
    <source>
        <strain evidence="2">RGR 97.0016</strain>
    </source>
</reference>